<organism evidence="2 3">
    <name type="scientific">Dyadobacter psychrotolerans</name>
    <dbReference type="NCBI Taxonomy" id="2541721"/>
    <lineage>
        <taxon>Bacteria</taxon>
        <taxon>Pseudomonadati</taxon>
        <taxon>Bacteroidota</taxon>
        <taxon>Cytophagia</taxon>
        <taxon>Cytophagales</taxon>
        <taxon>Spirosomataceae</taxon>
        <taxon>Dyadobacter</taxon>
    </lineage>
</organism>
<feature type="domain" description="Streptomycin biosynthesis protein StrF" evidence="1">
    <location>
        <begin position="19"/>
        <end position="195"/>
    </location>
</feature>
<dbReference type="Pfam" id="PF13712">
    <property type="entry name" value="Glyco_tranf_2_5"/>
    <property type="match status" value="1"/>
</dbReference>
<evidence type="ECO:0000259" key="1">
    <source>
        <dbReference type="Pfam" id="PF13712"/>
    </source>
</evidence>
<dbReference type="RefSeq" id="WP_131958701.1">
    <property type="nucleotide sequence ID" value="NZ_SMFL01000004.1"/>
</dbReference>
<proteinExistence type="predicted"/>
<sequence>MISVIICSASPDDLLLVKTNIEQTIGVPYEILAFDNGDAQKGICEIYNEGTRAAQYGILCFMHEDIEMVSQRWGEKVIEIFEKNTEFGLVGLAGGGYKSVVPSSWYNADLEVNGEFYCSLIQGFKYSGREEFYDYRNPKNENLSRVACIDGCWMCTRKTIAEKYPFDAQLLRHFHGYDLDFSLSVNQQYQVGVSYEILLKHFSEGNFSEAWLEDTLKVHKKWSHLLPVNTDNLEEKTLKRYERRAFKAFFNRMLDSGMSYKRLRKIIWDSRKSRIFPLRILIKIYLDLQKVRKKRRREGKAY</sequence>
<dbReference type="Gene3D" id="3.90.550.10">
    <property type="entry name" value="Spore Coat Polysaccharide Biosynthesis Protein SpsA, Chain A"/>
    <property type="match status" value="1"/>
</dbReference>
<dbReference type="Proteomes" id="UP000294850">
    <property type="component" value="Unassembled WGS sequence"/>
</dbReference>
<dbReference type="InterPro" id="IPR029044">
    <property type="entry name" value="Nucleotide-diphossugar_trans"/>
</dbReference>
<dbReference type="AlphaFoldDB" id="A0A4V2Z467"/>
<keyword evidence="3" id="KW-1185">Reference proteome</keyword>
<protein>
    <recommendedName>
        <fullName evidence="1">Streptomycin biosynthesis protein StrF domain-containing protein</fullName>
    </recommendedName>
</protein>
<dbReference type="OrthoDB" id="7851643at2"/>
<dbReference type="InterPro" id="IPR059123">
    <property type="entry name" value="StrF_dom"/>
</dbReference>
<dbReference type="SUPFAM" id="SSF53448">
    <property type="entry name" value="Nucleotide-diphospho-sugar transferases"/>
    <property type="match status" value="1"/>
</dbReference>
<evidence type="ECO:0000313" key="3">
    <source>
        <dbReference type="Proteomes" id="UP000294850"/>
    </source>
</evidence>
<dbReference type="EMBL" id="SMFL01000004">
    <property type="protein sequence ID" value="TDE15438.1"/>
    <property type="molecule type" value="Genomic_DNA"/>
</dbReference>
<name>A0A4V2Z467_9BACT</name>
<comment type="caution">
    <text evidence="2">The sequence shown here is derived from an EMBL/GenBank/DDBJ whole genome shotgun (WGS) entry which is preliminary data.</text>
</comment>
<reference evidence="2 3" key="1">
    <citation type="submission" date="2019-03" db="EMBL/GenBank/DDBJ databases">
        <title>Dyadobacter AR-3-6 sp. nov., isolated from arctic soil.</title>
        <authorList>
            <person name="Chaudhary D.K."/>
        </authorList>
    </citation>
    <scope>NUCLEOTIDE SEQUENCE [LARGE SCALE GENOMIC DNA]</scope>
    <source>
        <strain evidence="2 3">AR-3-6</strain>
    </source>
</reference>
<evidence type="ECO:0000313" key="2">
    <source>
        <dbReference type="EMBL" id="TDE15438.1"/>
    </source>
</evidence>
<gene>
    <name evidence="2" type="ORF">E0F88_13070</name>
</gene>
<accession>A0A4V2Z467</accession>